<gene>
    <name evidence="2" type="ORF">PT974_02613</name>
</gene>
<organism evidence="2 3">
    <name type="scientific">Cladobotryum mycophilum</name>
    <dbReference type="NCBI Taxonomy" id="491253"/>
    <lineage>
        <taxon>Eukaryota</taxon>
        <taxon>Fungi</taxon>
        <taxon>Dikarya</taxon>
        <taxon>Ascomycota</taxon>
        <taxon>Pezizomycotina</taxon>
        <taxon>Sordariomycetes</taxon>
        <taxon>Hypocreomycetidae</taxon>
        <taxon>Hypocreales</taxon>
        <taxon>Hypocreaceae</taxon>
        <taxon>Cladobotryum</taxon>
    </lineage>
</organism>
<protein>
    <submittedName>
        <fullName evidence="2">Uncharacterized protein</fullName>
    </submittedName>
</protein>
<evidence type="ECO:0000313" key="2">
    <source>
        <dbReference type="EMBL" id="KAK5997259.1"/>
    </source>
</evidence>
<feature type="compositionally biased region" description="Polar residues" evidence="1">
    <location>
        <begin position="1"/>
        <end position="19"/>
    </location>
</feature>
<sequence>MPSTQPFPDFSSLSLSENPQKSKSQRKSKRTTRRALQELPLSSGGNIAGYRQETWRPVPSIDAENIRAILHSLKRRQGVLERHGKRLIRDPNVLKAYRHHLQDVVDRLVLTWPQLE</sequence>
<keyword evidence="3" id="KW-1185">Reference proteome</keyword>
<feature type="region of interest" description="Disordered" evidence="1">
    <location>
        <begin position="1"/>
        <end position="48"/>
    </location>
</feature>
<proteinExistence type="predicted"/>
<name>A0ABR0SYJ9_9HYPO</name>
<reference evidence="2 3" key="1">
    <citation type="submission" date="2024-01" db="EMBL/GenBank/DDBJ databases">
        <title>Complete genome of Cladobotryum mycophilum ATHUM6906.</title>
        <authorList>
            <person name="Christinaki A.C."/>
            <person name="Myridakis A.I."/>
            <person name="Kouvelis V.N."/>
        </authorList>
    </citation>
    <scope>NUCLEOTIDE SEQUENCE [LARGE SCALE GENOMIC DNA]</scope>
    <source>
        <strain evidence="2 3">ATHUM6906</strain>
    </source>
</reference>
<accession>A0ABR0SYJ9</accession>
<evidence type="ECO:0000256" key="1">
    <source>
        <dbReference type="SAM" id="MobiDB-lite"/>
    </source>
</evidence>
<dbReference type="EMBL" id="JAVFKD010000002">
    <property type="protein sequence ID" value="KAK5997259.1"/>
    <property type="molecule type" value="Genomic_DNA"/>
</dbReference>
<dbReference type="Proteomes" id="UP001338125">
    <property type="component" value="Unassembled WGS sequence"/>
</dbReference>
<comment type="caution">
    <text evidence="2">The sequence shown here is derived from an EMBL/GenBank/DDBJ whole genome shotgun (WGS) entry which is preliminary data.</text>
</comment>
<evidence type="ECO:0000313" key="3">
    <source>
        <dbReference type="Proteomes" id="UP001338125"/>
    </source>
</evidence>
<feature type="compositionally biased region" description="Basic residues" evidence="1">
    <location>
        <begin position="23"/>
        <end position="33"/>
    </location>
</feature>